<dbReference type="EMBL" id="JBHSXX010000001">
    <property type="protein sequence ID" value="MFC6869558.1"/>
    <property type="molecule type" value="Genomic_DNA"/>
</dbReference>
<evidence type="ECO:0000313" key="2">
    <source>
        <dbReference type="EMBL" id="MFC6869558.1"/>
    </source>
</evidence>
<evidence type="ECO:0000313" key="3">
    <source>
        <dbReference type="Proteomes" id="UP001596337"/>
    </source>
</evidence>
<name>A0ABW2C3K6_9PSEU</name>
<feature type="region of interest" description="Disordered" evidence="1">
    <location>
        <begin position="24"/>
        <end position="119"/>
    </location>
</feature>
<organism evidence="2 3">
    <name type="scientific">Haloechinothrix salitolerans</name>
    <dbReference type="NCBI Taxonomy" id="926830"/>
    <lineage>
        <taxon>Bacteria</taxon>
        <taxon>Bacillati</taxon>
        <taxon>Actinomycetota</taxon>
        <taxon>Actinomycetes</taxon>
        <taxon>Pseudonocardiales</taxon>
        <taxon>Pseudonocardiaceae</taxon>
        <taxon>Haloechinothrix</taxon>
    </lineage>
</organism>
<feature type="compositionally biased region" description="Basic and acidic residues" evidence="1">
    <location>
        <begin position="48"/>
        <end position="63"/>
    </location>
</feature>
<sequence>MTGPISLACVAVAVGLGVVIIPGDSLSESRAPEPERVKGTHSGTRADAVQESHDGLTRQRDAPSEPGQRSGQAGSTAGAVRELPHQRPVPVTVPRHIDDVSGPPLASPEDVTEGPASTERLAAVAGEGEEAVSKGDAAVIAPSPPTEVATVPLTRR</sequence>
<keyword evidence="3" id="KW-1185">Reference proteome</keyword>
<protein>
    <recommendedName>
        <fullName evidence="4">Secreted protein</fullName>
    </recommendedName>
</protein>
<evidence type="ECO:0000256" key="1">
    <source>
        <dbReference type="SAM" id="MobiDB-lite"/>
    </source>
</evidence>
<evidence type="ECO:0008006" key="4">
    <source>
        <dbReference type="Google" id="ProtNLM"/>
    </source>
</evidence>
<accession>A0ABW2C3K6</accession>
<gene>
    <name evidence="2" type="ORF">ACFQGD_20685</name>
</gene>
<proteinExistence type="predicted"/>
<dbReference type="RefSeq" id="WP_345397241.1">
    <property type="nucleotide sequence ID" value="NZ_BAABLA010000027.1"/>
</dbReference>
<comment type="caution">
    <text evidence="2">The sequence shown here is derived from an EMBL/GenBank/DDBJ whole genome shotgun (WGS) entry which is preliminary data.</text>
</comment>
<reference evidence="3" key="1">
    <citation type="journal article" date="2019" name="Int. J. Syst. Evol. Microbiol.">
        <title>The Global Catalogue of Microorganisms (GCM) 10K type strain sequencing project: providing services to taxonomists for standard genome sequencing and annotation.</title>
        <authorList>
            <consortium name="The Broad Institute Genomics Platform"/>
            <consortium name="The Broad Institute Genome Sequencing Center for Infectious Disease"/>
            <person name="Wu L."/>
            <person name="Ma J."/>
        </authorList>
    </citation>
    <scope>NUCLEOTIDE SEQUENCE [LARGE SCALE GENOMIC DNA]</scope>
    <source>
        <strain evidence="3">KCTC 32255</strain>
    </source>
</reference>
<dbReference type="Proteomes" id="UP001596337">
    <property type="component" value="Unassembled WGS sequence"/>
</dbReference>